<dbReference type="Gene3D" id="2.10.25.10">
    <property type="entry name" value="Laminin"/>
    <property type="match status" value="1"/>
</dbReference>
<feature type="domain" description="Fibrinogen C-terminal" evidence="8">
    <location>
        <begin position="158"/>
        <end position="235"/>
    </location>
</feature>
<feature type="domain" description="EGF-like" evidence="7">
    <location>
        <begin position="83"/>
        <end position="121"/>
    </location>
</feature>
<reference evidence="9 10" key="1">
    <citation type="journal article" date="2018" name="Sci. Rep.">
        <title>Comparative analysis of the Pocillopora damicornis genome highlights role of immune system in coral evolution.</title>
        <authorList>
            <person name="Cunning R."/>
            <person name="Bay R.A."/>
            <person name="Gillette P."/>
            <person name="Baker A.C."/>
            <person name="Traylor-Knowles N."/>
        </authorList>
    </citation>
    <scope>NUCLEOTIDE SEQUENCE [LARGE SCALE GENOMIC DNA]</scope>
    <source>
        <strain evidence="9">RSMAS</strain>
        <tissue evidence="9">Whole animal</tissue>
    </source>
</reference>
<gene>
    <name evidence="9" type="ORF">pdam_00023168</name>
</gene>
<protein>
    <recommendedName>
        <fullName evidence="11">Fibrinogen C-terminal domain-containing protein</fullName>
    </recommendedName>
</protein>
<dbReference type="PROSITE" id="PS50026">
    <property type="entry name" value="EGF_3"/>
    <property type="match status" value="1"/>
</dbReference>
<dbReference type="InterPro" id="IPR002181">
    <property type="entry name" value="Fibrinogen_a/b/g_C_dom"/>
</dbReference>
<feature type="disulfide bond" evidence="6">
    <location>
        <begin position="111"/>
        <end position="120"/>
    </location>
</feature>
<sequence>MSRQAQFVEHSNHFLDVPKIEGIALPSDTDCLLRCMRNDHCFSLNVAAFSLPNGSTSCDLLSTDKYNVSDKFKEDRTSHHFSIMNPCENFPCQHGGTCHANYETYDYSCACEQNYTGNNCEIPIRKKAENFVTFLLFLWRRGKKKTLHLFWVFCLPYYLQISSGRDCFYLLNAGHNRSGVYSVDPDGRGHFSAYCDMHTDGGGWTVFQRRQDGSVDFYRNWTDYKVGFGQLTGEF</sequence>
<dbReference type="SMART" id="SM00186">
    <property type="entry name" value="FBG"/>
    <property type="match status" value="1"/>
</dbReference>
<name>A0A3M6TWY6_POCDA</name>
<feature type="non-terminal residue" evidence="9">
    <location>
        <position position="235"/>
    </location>
</feature>
<dbReference type="GO" id="GO:0005615">
    <property type="term" value="C:extracellular space"/>
    <property type="evidence" value="ECO:0007669"/>
    <property type="project" value="TreeGrafter"/>
</dbReference>
<evidence type="ECO:0000259" key="8">
    <source>
        <dbReference type="PROSITE" id="PS51406"/>
    </source>
</evidence>
<keyword evidence="5" id="KW-0325">Glycoprotein</keyword>
<dbReference type="Gene3D" id="3.90.215.10">
    <property type="entry name" value="Gamma Fibrinogen, chain A, domain 1"/>
    <property type="match status" value="1"/>
</dbReference>
<dbReference type="SUPFAM" id="SSF56496">
    <property type="entry name" value="Fibrinogen C-terminal domain-like"/>
    <property type="match status" value="1"/>
</dbReference>
<dbReference type="SMART" id="SM00181">
    <property type="entry name" value="EGF"/>
    <property type="match status" value="1"/>
</dbReference>
<dbReference type="SUPFAM" id="SSF57196">
    <property type="entry name" value="EGF/Laminin"/>
    <property type="match status" value="1"/>
</dbReference>
<evidence type="ECO:0000256" key="5">
    <source>
        <dbReference type="ARBA" id="ARBA00023180"/>
    </source>
</evidence>
<dbReference type="CDD" id="cd00054">
    <property type="entry name" value="EGF_CA"/>
    <property type="match status" value="1"/>
</dbReference>
<keyword evidence="3" id="KW-0677">Repeat</keyword>
<evidence type="ECO:0008006" key="11">
    <source>
        <dbReference type="Google" id="ProtNLM"/>
    </source>
</evidence>
<dbReference type="InterPro" id="IPR050373">
    <property type="entry name" value="Fibrinogen_C-term_domain"/>
</dbReference>
<evidence type="ECO:0000256" key="1">
    <source>
        <dbReference type="ARBA" id="ARBA00022536"/>
    </source>
</evidence>
<dbReference type="NCBIfam" id="NF040941">
    <property type="entry name" value="GGGWT_bact"/>
    <property type="match status" value="1"/>
</dbReference>
<keyword evidence="1 6" id="KW-0245">EGF-like domain</keyword>
<feature type="disulfide bond" evidence="6">
    <location>
        <begin position="92"/>
        <end position="109"/>
    </location>
</feature>
<evidence type="ECO:0000256" key="4">
    <source>
        <dbReference type="ARBA" id="ARBA00023157"/>
    </source>
</evidence>
<accession>A0A3M6TWY6</accession>
<organism evidence="9 10">
    <name type="scientific">Pocillopora damicornis</name>
    <name type="common">Cauliflower coral</name>
    <name type="synonym">Millepora damicornis</name>
    <dbReference type="NCBI Taxonomy" id="46731"/>
    <lineage>
        <taxon>Eukaryota</taxon>
        <taxon>Metazoa</taxon>
        <taxon>Cnidaria</taxon>
        <taxon>Anthozoa</taxon>
        <taxon>Hexacorallia</taxon>
        <taxon>Scleractinia</taxon>
        <taxon>Astrocoeniina</taxon>
        <taxon>Pocilloporidae</taxon>
        <taxon>Pocillopora</taxon>
    </lineage>
</organism>
<evidence type="ECO:0000259" key="7">
    <source>
        <dbReference type="PROSITE" id="PS50026"/>
    </source>
</evidence>
<proteinExistence type="predicted"/>
<comment type="caution">
    <text evidence="6">Lacks conserved residue(s) required for the propagation of feature annotation.</text>
</comment>
<evidence type="ECO:0000256" key="6">
    <source>
        <dbReference type="PROSITE-ProRule" id="PRU00076"/>
    </source>
</evidence>
<keyword evidence="10" id="KW-1185">Reference proteome</keyword>
<dbReference type="AlphaFoldDB" id="A0A3M6TWY6"/>
<dbReference type="PROSITE" id="PS51406">
    <property type="entry name" value="FIBRINOGEN_C_2"/>
    <property type="match status" value="1"/>
</dbReference>
<dbReference type="EMBL" id="RCHS01002774">
    <property type="protein sequence ID" value="RMX45808.1"/>
    <property type="molecule type" value="Genomic_DNA"/>
</dbReference>
<evidence type="ECO:0000313" key="9">
    <source>
        <dbReference type="EMBL" id="RMX45808.1"/>
    </source>
</evidence>
<dbReference type="InterPro" id="IPR036056">
    <property type="entry name" value="Fibrinogen-like_C"/>
</dbReference>
<evidence type="ECO:0000313" key="10">
    <source>
        <dbReference type="Proteomes" id="UP000275408"/>
    </source>
</evidence>
<dbReference type="Pfam" id="PF00008">
    <property type="entry name" value="EGF"/>
    <property type="match status" value="1"/>
</dbReference>
<evidence type="ECO:0000256" key="3">
    <source>
        <dbReference type="ARBA" id="ARBA00022737"/>
    </source>
</evidence>
<dbReference type="PROSITE" id="PS00022">
    <property type="entry name" value="EGF_1"/>
    <property type="match status" value="1"/>
</dbReference>
<keyword evidence="2" id="KW-0732">Signal</keyword>
<dbReference type="Pfam" id="PF00147">
    <property type="entry name" value="Fibrinogen_C"/>
    <property type="match status" value="1"/>
</dbReference>
<dbReference type="FunFam" id="2.10.25.10:FF:000012">
    <property type="entry name" value="Delta-like protein"/>
    <property type="match status" value="1"/>
</dbReference>
<keyword evidence="4 6" id="KW-1015">Disulfide bond</keyword>
<dbReference type="OrthoDB" id="5983392at2759"/>
<dbReference type="Proteomes" id="UP000275408">
    <property type="component" value="Unassembled WGS sequence"/>
</dbReference>
<dbReference type="InterPro" id="IPR014716">
    <property type="entry name" value="Fibrinogen_a/b/g_C_1"/>
</dbReference>
<comment type="caution">
    <text evidence="9">The sequence shown here is derived from an EMBL/GenBank/DDBJ whole genome shotgun (WGS) entry which is preliminary data.</text>
</comment>
<dbReference type="PANTHER" id="PTHR19143">
    <property type="entry name" value="FIBRINOGEN/TENASCIN/ANGIOPOEITIN"/>
    <property type="match status" value="1"/>
</dbReference>
<evidence type="ECO:0000256" key="2">
    <source>
        <dbReference type="ARBA" id="ARBA00022729"/>
    </source>
</evidence>
<dbReference type="InterPro" id="IPR000742">
    <property type="entry name" value="EGF"/>
</dbReference>